<feature type="region of interest" description="Disordered" evidence="1">
    <location>
        <begin position="463"/>
        <end position="511"/>
    </location>
</feature>
<accession>A0ABV8NX09</accession>
<keyword evidence="2" id="KW-1133">Transmembrane helix</keyword>
<evidence type="ECO:0000256" key="1">
    <source>
        <dbReference type="SAM" id="MobiDB-lite"/>
    </source>
</evidence>
<dbReference type="RefSeq" id="WP_217963161.1">
    <property type="nucleotide sequence ID" value="NZ_JAHTBN010000002.1"/>
</dbReference>
<keyword evidence="2" id="KW-0472">Membrane</keyword>
<name>A0ABV8NX09_9BURK</name>
<evidence type="ECO:0000313" key="3">
    <source>
        <dbReference type="EMBL" id="MFC4201485.1"/>
    </source>
</evidence>
<dbReference type="InterPro" id="IPR021296">
    <property type="entry name" value="DUF2868"/>
</dbReference>
<sequence length="511" mass="54584">MSGPDGLPAYWMAETVRLREAHWGPLEDASESRQARAQGRELPDKILLRARYLGRREKLDELLAHWTRGARLTLLALAIAGLFAGAGAALGALGDGSRPVNLLLALFAMLGLHTLTFLAWLLSFGLHARVAGLGRLWLWLTRKLARSPDAALAPRALVEVLARNGALRWVLGGVSHGLWTCAFASLMVVLVAVLSTRRYTFDWETTLLSPDTFVHVTAILGWLPGWLGFSMPATDMVRASDGLQVLPASVQMLWSSWLIGCVLAYGLLPRLLALLLCLYMGRKRLACTALDTSLPGYAELRERLQPSSEQTGIDAPDAGASAPQIPPGLAAALRGGPLAVGIELPDDEPWPAQALPEGVADGGNLDTRAQRNALLETLRAHPPSRLLAVCDARQTPDRGVLALLAELAAAAGELRVLLQGAARNEDGSRVAAWRERLAAAGRSADDLYEDQAAALAWLRDGAQGRTGGSAAQGLEPEAPGPGRPAPALAERTNPEHTGPQARPPEDRDGRD</sequence>
<evidence type="ECO:0000313" key="4">
    <source>
        <dbReference type="Proteomes" id="UP001595848"/>
    </source>
</evidence>
<dbReference type="Proteomes" id="UP001595848">
    <property type="component" value="Unassembled WGS sequence"/>
</dbReference>
<protein>
    <submittedName>
        <fullName evidence="3">DUF2868 domain-containing protein</fullName>
    </submittedName>
</protein>
<feature type="transmembrane region" description="Helical" evidence="2">
    <location>
        <begin position="257"/>
        <end position="279"/>
    </location>
</feature>
<keyword evidence="4" id="KW-1185">Reference proteome</keyword>
<organism evidence="3 4">
    <name type="scientific">Candidimonas humi</name>
    <dbReference type="NCBI Taxonomy" id="683355"/>
    <lineage>
        <taxon>Bacteria</taxon>
        <taxon>Pseudomonadati</taxon>
        <taxon>Pseudomonadota</taxon>
        <taxon>Betaproteobacteria</taxon>
        <taxon>Burkholderiales</taxon>
        <taxon>Alcaligenaceae</taxon>
        <taxon>Candidimonas</taxon>
    </lineage>
</organism>
<feature type="transmembrane region" description="Helical" evidence="2">
    <location>
        <begin position="177"/>
        <end position="195"/>
    </location>
</feature>
<feature type="transmembrane region" description="Helical" evidence="2">
    <location>
        <begin position="207"/>
        <end position="227"/>
    </location>
</feature>
<feature type="transmembrane region" description="Helical" evidence="2">
    <location>
        <begin position="100"/>
        <end position="122"/>
    </location>
</feature>
<reference evidence="4" key="1">
    <citation type="journal article" date="2019" name="Int. J. Syst. Evol. Microbiol.">
        <title>The Global Catalogue of Microorganisms (GCM) 10K type strain sequencing project: providing services to taxonomists for standard genome sequencing and annotation.</title>
        <authorList>
            <consortium name="The Broad Institute Genomics Platform"/>
            <consortium name="The Broad Institute Genome Sequencing Center for Infectious Disease"/>
            <person name="Wu L."/>
            <person name="Ma J."/>
        </authorList>
    </citation>
    <scope>NUCLEOTIDE SEQUENCE [LARGE SCALE GENOMIC DNA]</scope>
    <source>
        <strain evidence="4">LMG 24813</strain>
    </source>
</reference>
<dbReference type="EMBL" id="JBHSBV010000003">
    <property type="protein sequence ID" value="MFC4201485.1"/>
    <property type="molecule type" value="Genomic_DNA"/>
</dbReference>
<evidence type="ECO:0000256" key="2">
    <source>
        <dbReference type="SAM" id="Phobius"/>
    </source>
</evidence>
<proteinExistence type="predicted"/>
<feature type="transmembrane region" description="Helical" evidence="2">
    <location>
        <begin position="72"/>
        <end position="93"/>
    </location>
</feature>
<keyword evidence="2" id="KW-0812">Transmembrane</keyword>
<dbReference type="Pfam" id="PF11067">
    <property type="entry name" value="DUF2868"/>
    <property type="match status" value="1"/>
</dbReference>
<comment type="caution">
    <text evidence="3">The sequence shown here is derived from an EMBL/GenBank/DDBJ whole genome shotgun (WGS) entry which is preliminary data.</text>
</comment>
<gene>
    <name evidence="3" type="ORF">ACFOY1_11020</name>
</gene>